<sequence>MLAIVLLFLSALGPVTTIRLDGNGYTDILLVISPTVPENEDIINQIKEMIVNGSDYLFEALDQKVFFKEVKILVPPNWTTGKYDRATTETFDKGRIRIDDPHPAFGDDPYTHQTQGCGIEAEYIHFTPNFLLNNDLIKVYGPKERVFVHEWAHLRWGVFDEYNKKEPFYLSAGQIQPTRCTEEISGQWYEIINQSLRPCQTDAAGKPTSSCEFLPDAVQNTNASIMYMQSLDSVRAFCQEEEHNTEAPNEQNEKCSRKAARTVIFQDSVDKDFLHSLKPLTSTPPAPTFKLIQRGPRVVCLVLDVSGSMRALRGDDGKTTGDEIIFLTDGEATDKVQDCFQEAVQSGAIIHTISFGPNADNVLTSMADQTDGRFVTAEEFILSNQLVDAFSSMTISDGNSITQPIQLESTGKSVTDWFNGTVSVDRTVGNRTTFTLIYERRAPTVYIKSPSGLVYDQRNATDIDNTITFTVPGTAEPGDWQYSFLNRDTSAQQMGLTVMSRAAHEDVHPVTVTARMNQQTSDGTKPMLVLAEVRQKYNPVLEVSVWAYLESDAANSVELKLLDNGAAITSIYILYPGKVELNPPKPPVNVQPVDVGSFTRTVTGESFVVEANAASNFPPNKITDLTAEIQEDTVLLNWTAPGEDYDQGTAQSYEIRWSEDLQTLQNNFSSTNLLDTSALQPQESGSAEQHSFQPNITIKHGTTLFFAVQSMDQQTEKSEVSNIARATKIASSPNPSPRPPAISNPGLNLTAIIVSVCAVAIVASVLAVVITRALKRKRHH</sequence>
<gene>
    <name evidence="1" type="ORF">PGIGA_G00051480</name>
</gene>
<keyword evidence="2" id="KW-1185">Reference proteome</keyword>
<evidence type="ECO:0000313" key="1">
    <source>
        <dbReference type="EMBL" id="MCI4385521.1"/>
    </source>
</evidence>
<proteinExistence type="predicted"/>
<reference evidence="1 2" key="1">
    <citation type="journal article" date="2022" name="bioRxiv">
        <title>An ancient truncated duplication of the anti-Mullerian hormone receptor type 2 gene is a potential conserved master sex determinant in the Pangasiidae catfish family.</title>
        <authorList>
            <person name="Wen M."/>
            <person name="Pan Q."/>
            <person name="Jouanno E."/>
            <person name="Montfort J."/>
            <person name="Zahm M."/>
            <person name="Cabau C."/>
            <person name="Klopp C."/>
            <person name="Iampietro C."/>
            <person name="Roques C."/>
            <person name="Bouchez O."/>
            <person name="Castinel A."/>
            <person name="Donnadieu C."/>
            <person name="Parrinello H."/>
            <person name="Poncet C."/>
            <person name="Belmonte E."/>
            <person name="Gautier V."/>
            <person name="Avarre J.-C."/>
            <person name="Dugue R."/>
            <person name="Gustiano R."/>
            <person name="Ha T.T.T."/>
            <person name="Campet M."/>
            <person name="Sriphairoj K."/>
            <person name="Ribolli J."/>
            <person name="de Almeida F.L."/>
            <person name="Desvignes T."/>
            <person name="Postlethwait J.H."/>
            <person name="Bucao C.F."/>
            <person name="Robinson-Rechavi M."/>
            <person name="Bobe J."/>
            <person name="Herpin A."/>
            <person name="Guiguen Y."/>
        </authorList>
    </citation>
    <scope>NUCLEOTIDE SEQUENCE [LARGE SCALE GENOMIC DNA]</scope>
    <source>
        <strain evidence="1">YG-Dec2019</strain>
    </source>
</reference>
<accession>A0ACC5X3L7</accession>
<evidence type="ECO:0000313" key="2">
    <source>
        <dbReference type="Proteomes" id="UP000829447"/>
    </source>
</evidence>
<dbReference type="Proteomes" id="UP000829447">
    <property type="component" value="Linkage Group LG14"/>
</dbReference>
<protein>
    <submittedName>
        <fullName evidence="1">Uncharacterized protein</fullName>
    </submittedName>
</protein>
<name>A0ACC5X3L7_PANGG</name>
<organism evidence="1 2">
    <name type="scientific">Pangasianodon gigas</name>
    <name type="common">Mekong giant catfish</name>
    <name type="synonym">Pangasius gigas</name>
    <dbReference type="NCBI Taxonomy" id="30993"/>
    <lineage>
        <taxon>Eukaryota</taxon>
        <taxon>Metazoa</taxon>
        <taxon>Chordata</taxon>
        <taxon>Craniata</taxon>
        <taxon>Vertebrata</taxon>
        <taxon>Euteleostomi</taxon>
        <taxon>Actinopterygii</taxon>
        <taxon>Neopterygii</taxon>
        <taxon>Teleostei</taxon>
        <taxon>Ostariophysi</taxon>
        <taxon>Siluriformes</taxon>
        <taxon>Pangasiidae</taxon>
        <taxon>Pangasianodon</taxon>
    </lineage>
</organism>
<dbReference type="EMBL" id="CM040467">
    <property type="protein sequence ID" value="MCI4385521.1"/>
    <property type="molecule type" value="Genomic_DNA"/>
</dbReference>
<comment type="caution">
    <text evidence="1">The sequence shown here is derived from an EMBL/GenBank/DDBJ whole genome shotgun (WGS) entry which is preliminary data.</text>
</comment>